<dbReference type="PROSITE" id="PS51704">
    <property type="entry name" value="GP_PDE"/>
    <property type="match status" value="1"/>
</dbReference>
<dbReference type="PANTHER" id="PTHR46211">
    <property type="entry name" value="GLYCEROPHOSPHORYL DIESTER PHOSPHODIESTERASE"/>
    <property type="match status" value="1"/>
</dbReference>
<name>A0AAU8DK92_9ACTN</name>
<dbReference type="InterPro" id="IPR030395">
    <property type="entry name" value="GP_PDE_dom"/>
</dbReference>
<dbReference type="AlphaFoldDB" id="A0AAU8DK92"/>
<accession>A0AAU8DK92</accession>
<dbReference type="Pfam" id="PF03009">
    <property type="entry name" value="GDPD"/>
    <property type="match status" value="1"/>
</dbReference>
<feature type="region of interest" description="Disordered" evidence="1">
    <location>
        <begin position="1"/>
        <end position="27"/>
    </location>
</feature>
<evidence type="ECO:0000313" key="3">
    <source>
        <dbReference type="EMBL" id="XCG62369.1"/>
    </source>
</evidence>
<dbReference type="Gene3D" id="3.20.20.190">
    <property type="entry name" value="Phosphatidylinositol (PI) phosphodiesterase"/>
    <property type="match status" value="1"/>
</dbReference>
<dbReference type="RefSeq" id="WP_353647984.1">
    <property type="nucleotide sequence ID" value="NZ_CP159218.1"/>
</dbReference>
<feature type="compositionally biased region" description="Low complexity" evidence="1">
    <location>
        <begin position="11"/>
        <end position="25"/>
    </location>
</feature>
<dbReference type="SUPFAM" id="SSF51695">
    <property type="entry name" value="PLC-like phosphodiesterases"/>
    <property type="match status" value="1"/>
</dbReference>
<dbReference type="PANTHER" id="PTHR46211:SF1">
    <property type="entry name" value="GLYCEROPHOSPHODIESTER PHOSPHODIESTERASE, CYTOPLASMIC"/>
    <property type="match status" value="1"/>
</dbReference>
<dbReference type="InterPro" id="IPR017946">
    <property type="entry name" value="PLC-like_Pdiesterase_TIM-brl"/>
</dbReference>
<evidence type="ECO:0000259" key="2">
    <source>
        <dbReference type="PROSITE" id="PS51704"/>
    </source>
</evidence>
<reference evidence="3" key="1">
    <citation type="submission" date="2024-05" db="EMBL/GenBank/DDBJ databases">
        <authorList>
            <person name="Cai S.Y."/>
            <person name="Jin L.M."/>
            <person name="Li H.R."/>
        </authorList>
    </citation>
    <scope>NUCLEOTIDE SEQUENCE</scope>
    <source>
        <strain evidence="3">A5-74</strain>
    </source>
</reference>
<dbReference type="GO" id="GO:0006629">
    <property type="term" value="P:lipid metabolic process"/>
    <property type="evidence" value="ECO:0007669"/>
    <property type="project" value="InterPro"/>
</dbReference>
<gene>
    <name evidence="3" type="ORF">ABLG96_14020</name>
</gene>
<protein>
    <submittedName>
        <fullName evidence="3">Glycerophosphodiester phosphodiesterase family protein</fullName>
    </submittedName>
</protein>
<dbReference type="GO" id="GO:0008081">
    <property type="term" value="F:phosphoric diester hydrolase activity"/>
    <property type="evidence" value="ECO:0007669"/>
    <property type="project" value="InterPro"/>
</dbReference>
<organism evidence="3">
    <name type="scientific">Nakamurella sp. A5-74</name>
    <dbReference type="NCBI Taxonomy" id="3158264"/>
    <lineage>
        <taxon>Bacteria</taxon>
        <taxon>Bacillati</taxon>
        <taxon>Actinomycetota</taxon>
        <taxon>Actinomycetes</taxon>
        <taxon>Nakamurellales</taxon>
        <taxon>Nakamurellaceae</taxon>
        <taxon>Nakamurella</taxon>
    </lineage>
</organism>
<evidence type="ECO:0000256" key="1">
    <source>
        <dbReference type="SAM" id="MobiDB-lite"/>
    </source>
</evidence>
<dbReference type="EMBL" id="CP159218">
    <property type="protein sequence ID" value="XCG62369.1"/>
    <property type="molecule type" value="Genomic_DNA"/>
</dbReference>
<sequence length="254" mass="27566">MTASPLPRATSRPAAASHRGASRAAPENTMEAFRIAWDAGVPWTETDTQPSVDDVPVLIHDDDVDRTTDGTGTVRDFRALDLRALDAGAWFGADFAGARIPELQEFLQAMPADHRVFLEIKGPHTPEQLVATLDVVRAAGVDDRVFVQSFEREALAAVQQIQPGRPLGLLTAEWDEDPVAACRALGAVSYHPHHRLLLARPDPSAEVAALHAAGMTVAVWTADERSDWDALAAIGVDAIMSNEPMALLEWTRER</sequence>
<feature type="domain" description="GP-PDE" evidence="2">
    <location>
        <begin position="13"/>
        <end position="251"/>
    </location>
</feature>
<proteinExistence type="predicted"/>